<proteinExistence type="predicted"/>
<accession>A0A2P2QRK5</accession>
<dbReference type="EMBL" id="GGEC01089133">
    <property type="protein sequence ID" value="MBX69617.1"/>
    <property type="molecule type" value="Transcribed_RNA"/>
</dbReference>
<sequence>MQFQHLTLNDGITCPDFAGDGWLFMD</sequence>
<name>A0A2P2QRK5_RHIMU</name>
<reference evidence="1" key="1">
    <citation type="submission" date="2018-02" db="EMBL/GenBank/DDBJ databases">
        <title>Rhizophora mucronata_Transcriptome.</title>
        <authorList>
            <person name="Meera S.P."/>
            <person name="Sreeshan A."/>
            <person name="Augustine A."/>
        </authorList>
    </citation>
    <scope>NUCLEOTIDE SEQUENCE</scope>
    <source>
        <tissue evidence="1">Leaf</tissue>
    </source>
</reference>
<organism evidence="1">
    <name type="scientific">Rhizophora mucronata</name>
    <name type="common">Asiatic mangrove</name>
    <dbReference type="NCBI Taxonomy" id="61149"/>
    <lineage>
        <taxon>Eukaryota</taxon>
        <taxon>Viridiplantae</taxon>
        <taxon>Streptophyta</taxon>
        <taxon>Embryophyta</taxon>
        <taxon>Tracheophyta</taxon>
        <taxon>Spermatophyta</taxon>
        <taxon>Magnoliopsida</taxon>
        <taxon>eudicotyledons</taxon>
        <taxon>Gunneridae</taxon>
        <taxon>Pentapetalae</taxon>
        <taxon>rosids</taxon>
        <taxon>fabids</taxon>
        <taxon>Malpighiales</taxon>
        <taxon>Rhizophoraceae</taxon>
        <taxon>Rhizophora</taxon>
    </lineage>
</organism>
<evidence type="ECO:0000313" key="1">
    <source>
        <dbReference type="EMBL" id="MBX69617.1"/>
    </source>
</evidence>
<dbReference type="AlphaFoldDB" id="A0A2P2QRK5"/>
<protein>
    <submittedName>
        <fullName evidence="1">Uncharacterized protein</fullName>
    </submittedName>
</protein>